<evidence type="ECO:0000259" key="1">
    <source>
        <dbReference type="SMART" id="SM00579"/>
    </source>
</evidence>
<protein>
    <recommendedName>
        <fullName evidence="1">FBD domain-containing protein</fullName>
    </recommendedName>
</protein>
<dbReference type="SMART" id="SM00579">
    <property type="entry name" value="FBD"/>
    <property type="match status" value="1"/>
</dbReference>
<evidence type="ECO:0000313" key="3">
    <source>
        <dbReference type="Proteomes" id="UP000467841"/>
    </source>
</evidence>
<comment type="caution">
    <text evidence="2">The sequence shown here is derived from an EMBL/GenBank/DDBJ whole genome shotgun (WGS) entry which is preliminary data.</text>
</comment>
<dbReference type="InterPro" id="IPR006566">
    <property type="entry name" value="FBD"/>
</dbReference>
<dbReference type="EMBL" id="CACVBM020001940">
    <property type="protein sequence ID" value="CAA7062590.1"/>
    <property type="molecule type" value="Genomic_DNA"/>
</dbReference>
<dbReference type="SUPFAM" id="SSF52047">
    <property type="entry name" value="RNI-like"/>
    <property type="match status" value="1"/>
</dbReference>
<name>A0A6D2LD55_9BRAS</name>
<keyword evidence="3" id="KW-1185">Reference proteome</keyword>
<dbReference type="PANTHER" id="PTHR31900">
    <property type="entry name" value="F-BOX/RNI SUPERFAMILY PROTEIN-RELATED"/>
    <property type="match status" value="1"/>
</dbReference>
<proteinExistence type="predicted"/>
<gene>
    <name evidence="2" type="ORF">MERR_LOCUS49826</name>
</gene>
<dbReference type="Pfam" id="PF24758">
    <property type="entry name" value="LRR_At5g56370"/>
    <property type="match status" value="1"/>
</dbReference>
<dbReference type="InterPro" id="IPR036047">
    <property type="entry name" value="F-box-like_dom_sf"/>
</dbReference>
<dbReference type="PANTHER" id="PTHR31900:SF34">
    <property type="entry name" value="EMB|CAB62440.1-RELATED"/>
    <property type="match status" value="1"/>
</dbReference>
<sequence>MDRISHLPDELLLKILSLRPSAKDVVATMVLSKRWKFLWMYMPRLVYDDHIIDINQSPEYATFSRFVERSLFLHKAPVIETLHLKLGQNCGSGDIETWIRAAEKHCVHELIIEIDKPDPSYKTPVTLPGSLYTWCRTLKTLILSNAVLVDVASPVSFPSLKKLSLTCVKHGGEEFVNKLLSSCPVLEDLVVEQREDDSLTIMSVRVPSLKRLVLHRFDHNFSKNQSQGFKIDAPSLEHLGIFHTSGFCAIETNMTKVVDANIVFSTWNFWKKLGSVTSFKRLYLCIPSSNDVYPAGSVFHNLVHLKICTCETEWLNLLMRVLKDSPNLQALVLGQCHYLRSSEPRPSWNPSWNEPSSVPECLLSSLKTFEWTKYEGAEEEKEAVSFMIRSAKCLKKATISITSKSAESGKEHETMIKELFSSSRRSPDCQLECTVKL</sequence>
<dbReference type="OrthoDB" id="1040048at2759"/>
<dbReference type="Proteomes" id="UP000467841">
    <property type="component" value="Unassembled WGS sequence"/>
</dbReference>
<dbReference type="InterPro" id="IPR050232">
    <property type="entry name" value="FBL13/AtMIF1-like"/>
</dbReference>
<dbReference type="SUPFAM" id="SSF81383">
    <property type="entry name" value="F-box domain"/>
    <property type="match status" value="1"/>
</dbReference>
<dbReference type="InterPro" id="IPR032675">
    <property type="entry name" value="LRR_dom_sf"/>
</dbReference>
<dbReference type="Pfam" id="PF08387">
    <property type="entry name" value="FBD"/>
    <property type="match status" value="1"/>
</dbReference>
<dbReference type="InterPro" id="IPR001810">
    <property type="entry name" value="F-box_dom"/>
</dbReference>
<dbReference type="CDD" id="cd22160">
    <property type="entry name" value="F-box_AtFBL13-like"/>
    <property type="match status" value="1"/>
</dbReference>
<feature type="domain" description="FBD" evidence="1">
    <location>
        <begin position="360"/>
        <end position="434"/>
    </location>
</feature>
<organism evidence="2 3">
    <name type="scientific">Microthlaspi erraticum</name>
    <dbReference type="NCBI Taxonomy" id="1685480"/>
    <lineage>
        <taxon>Eukaryota</taxon>
        <taxon>Viridiplantae</taxon>
        <taxon>Streptophyta</taxon>
        <taxon>Embryophyta</taxon>
        <taxon>Tracheophyta</taxon>
        <taxon>Spermatophyta</taxon>
        <taxon>Magnoliopsida</taxon>
        <taxon>eudicotyledons</taxon>
        <taxon>Gunneridae</taxon>
        <taxon>Pentapetalae</taxon>
        <taxon>rosids</taxon>
        <taxon>malvids</taxon>
        <taxon>Brassicales</taxon>
        <taxon>Brassicaceae</taxon>
        <taxon>Coluteocarpeae</taxon>
        <taxon>Microthlaspi</taxon>
    </lineage>
</organism>
<accession>A0A6D2LD55</accession>
<dbReference type="InterPro" id="IPR053781">
    <property type="entry name" value="F-box_AtFBL13-like"/>
</dbReference>
<reference evidence="2" key="1">
    <citation type="submission" date="2020-01" db="EMBL/GenBank/DDBJ databases">
        <authorList>
            <person name="Mishra B."/>
        </authorList>
    </citation>
    <scope>NUCLEOTIDE SEQUENCE [LARGE SCALE GENOMIC DNA]</scope>
</reference>
<dbReference type="Pfam" id="PF12937">
    <property type="entry name" value="F-box-like"/>
    <property type="match status" value="1"/>
</dbReference>
<dbReference type="InterPro" id="IPR055411">
    <property type="entry name" value="LRR_FXL15/At3g58940/PEG3-like"/>
</dbReference>
<dbReference type="AlphaFoldDB" id="A0A6D2LD55"/>
<dbReference type="Gene3D" id="3.80.10.10">
    <property type="entry name" value="Ribonuclease Inhibitor"/>
    <property type="match status" value="1"/>
</dbReference>
<evidence type="ECO:0000313" key="2">
    <source>
        <dbReference type="EMBL" id="CAA7062590.1"/>
    </source>
</evidence>